<sequence>MAIKRIDELDAATPLLTDFLPATPAGGPSTKATVKQLYESNLFAVSVAYTGIAPAPFGAIVSAKSGAQSGSTLTIPDGVTIEAFVYSEGLSTTLTYANLAVIRSTFTMATWVNLTSLSFPVLTAIGGSFAPQVMGLLTTLSTPALAYVGGTYLPYNMSTLTSLSAPALAYVGGAYSPTGMDALTTLSAPALTYVGQGFTPSSLRYITTISVPSLVYVGTNFQPGSFDYITSISAPALNYVGTDFKPNTMALLTTLSTPLLEFIGYTIGPYTMAKLTTLSFPALKSVGVNLNRTDYTPGNISPSSMVLLNSFTMPAIEVIGSAGSGSILFVSGTPALATFTMGSTLRRVQGNVSITSNALLVASVDGVLVRLAALDGTGLTTAYSSKTVTITGTSATPSATGLAAKATLVARGCTVTHN</sequence>
<evidence type="ECO:0000313" key="2">
    <source>
        <dbReference type="EMBL" id="CAB4177725.1"/>
    </source>
</evidence>
<accession>A0A6J5P4L1</accession>
<name>A0A6J5P4L1_9CAUD</name>
<protein>
    <submittedName>
        <fullName evidence="1">Uncharacterized protein</fullName>
    </submittedName>
</protein>
<evidence type="ECO:0000313" key="1">
    <source>
        <dbReference type="EMBL" id="CAB4164291.1"/>
    </source>
</evidence>
<dbReference type="EMBL" id="LR796951">
    <property type="protein sequence ID" value="CAB4177725.1"/>
    <property type="molecule type" value="Genomic_DNA"/>
</dbReference>
<organism evidence="1">
    <name type="scientific">uncultured Caudovirales phage</name>
    <dbReference type="NCBI Taxonomy" id="2100421"/>
    <lineage>
        <taxon>Viruses</taxon>
        <taxon>Duplodnaviria</taxon>
        <taxon>Heunggongvirae</taxon>
        <taxon>Uroviricota</taxon>
        <taxon>Caudoviricetes</taxon>
        <taxon>Peduoviridae</taxon>
        <taxon>Maltschvirus</taxon>
        <taxon>Maltschvirus maltsch</taxon>
    </lineage>
</organism>
<gene>
    <name evidence="2" type="ORF">UFOVP1003_39</name>
    <name evidence="1" type="ORF">UFOVP829_23</name>
</gene>
<dbReference type="EMBL" id="LR796764">
    <property type="protein sequence ID" value="CAB4164291.1"/>
    <property type="molecule type" value="Genomic_DNA"/>
</dbReference>
<reference evidence="1" key="1">
    <citation type="submission" date="2020-04" db="EMBL/GenBank/DDBJ databases">
        <authorList>
            <person name="Chiriac C."/>
            <person name="Salcher M."/>
            <person name="Ghai R."/>
            <person name="Kavagutti S V."/>
        </authorList>
    </citation>
    <scope>NUCLEOTIDE SEQUENCE</scope>
</reference>
<proteinExistence type="predicted"/>